<keyword evidence="3" id="KW-1185">Reference proteome</keyword>
<keyword evidence="1" id="KW-0472">Membrane</keyword>
<comment type="caution">
    <text evidence="2">The sequence shown here is derived from an EMBL/GenBank/DDBJ whole genome shotgun (WGS) entry which is preliminary data.</text>
</comment>
<sequence>MSTMVSMMVGVFFLHIRFGPAIYFLLGSAIGPAIFLAVAGKGNRWLGAGIIVLLNGLAYLAVVSGFAARINYMDGGFVAGMLACILVPLFPAALLWLAHTLAVRRRAR</sequence>
<protein>
    <submittedName>
        <fullName evidence="2">Uncharacterized protein</fullName>
    </submittedName>
</protein>
<dbReference type="RefSeq" id="WP_167086344.1">
    <property type="nucleotide sequence ID" value="NZ_WHJG01000006.1"/>
</dbReference>
<name>A0ABX0N819_9BURK</name>
<evidence type="ECO:0000256" key="1">
    <source>
        <dbReference type="SAM" id="Phobius"/>
    </source>
</evidence>
<evidence type="ECO:0000313" key="2">
    <source>
        <dbReference type="EMBL" id="NHZ79406.1"/>
    </source>
</evidence>
<feature type="transmembrane region" description="Helical" evidence="1">
    <location>
        <begin position="76"/>
        <end position="98"/>
    </location>
</feature>
<dbReference type="EMBL" id="WHJG01000006">
    <property type="protein sequence ID" value="NHZ79406.1"/>
    <property type="molecule type" value="Genomic_DNA"/>
</dbReference>
<evidence type="ECO:0000313" key="3">
    <source>
        <dbReference type="Proteomes" id="UP000621455"/>
    </source>
</evidence>
<proteinExistence type="predicted"/>
<accession>A0ABX0N819</accession>
<dbReference type="Proteomes" id="UP000621455">
    <property type="component" value="Unassembled WGS sequence"/>
</dbReference>
<feature type="transmembrane region" description="Helical" evidence="1">
    <location>
        <begin position="20"/>
        <end position="38"/>
    </location>
</feature>
<reference evidence="2 3" key="1">
    <citation type="submission" date="2019-10" db="EMBL/GenBank/DDBJ databases">
        <title>Taxonomy of Antarctic Massilia spp.: description of Massilia rubra sp. nov., Massilia aquatica sp. nov., Massilia mucilaginosa sp. nov., Massilia frigida sp. nov. isolated from streams, lakes and regoliths.</title>
        <authorList>
            <person name="Holochova P."/>
            <person name="Sedlacek I."/>
            <person name="Kralova S."/>
            <person name="Maslanova I."/>
            <person name="Busse H.-J."/>
            <person name="Stankova E."/>
            <person name="Vrbovska V."/>
            <person name="Kovarovic V."/>
            <person name="Bartak M."/>
            <person name="Svec P."/>
            <person name="Pantucek R."/>
        </authorList>
    </citation>
    <scope>NUCLEOTIDE SEQUENCE [LARGE SCALE GENOMIC DNA]</scope>
    <source>
        <strain evidence="2 3">CCM 8695</strain>
    </source>
</reference>
<organism evidence="2 3">
    <name type="scientific">Massilia frigida</name>
    <dbReference type="NCBI Taxonomy" id="2609281"/>
    <lineage>
        <taxon>Bacteria</taxon>
        <taxon>Pseudomonadati</taxon>
        <taxon>Pseudomonadota</taxon>
        <taxon>Betaproteobacteria</taxon>
        <taxon>Burkholderiales</taxon>
        <taxon>Oxalobacteraceae</taxon>
        <taxon>Telluria group</taxon>
        <taxon>Massilia</taxon>
    </lineage>
</organism>
<feature type="transmembrane region" description="Helical" evidence="1">
    <location>
        <begin position="45"/>
        <end position="70"/>
    </location>
</feature>
<gene>
    <name evidence="2" type="ORF">F2P44_08965</name>
</gene>
<keyword evidence="1" id="KW-0812">Transmembrane</keyword>
<keyword evidence="1" id="KW-1133">Transmembrane helix</keyword>